<organism evidence="2">
    <name type="scientific">Aedes albopictus</name>
    <name type="common">Asian tiger mosquito</name>
    <name type="synonym">Stegomyia albopicta</name>
    <dbReference type="NCBI Taxonomy" id="7160"/>
    <lineage>
        <taxon>Eukaryota</taxon>
        <taxon>Metazoa</taxon>
        <taxon>Ecdysozoa</taxon>
        <taxon>Arthropoda</taxon>
        <taxon>Hexapoda</taxon>
        <taxon>Insecta</taxon>
        <taxon>Pterygota</taxon>
        <taxon>Neoptera</taxon>
        <taxon>Endopterygota</taxon>
        <taxon>Diptera</taxon>
        <taxon>Nematocera</taxon>
        <taxon>Culicoidea</taxon>
        <taxon>Culicidae</taxon>
        <taxon>Culicinae</taxon>
        <taxon>Aedini</taxon>
        <taxon>Aedes</taxon>
        <taxon>Stegomyia</taxon>
    </lineage>
</organism>
<feature type="non-terminal residue" evidence="2">
    <location>
        <position position="98"/>
    </location>
</feature>
<sequence length="98" mass="10783">MSGIQNEAYDHDTTGTKLSHRKRSSIVNPAENGNGDSFTLNHLPHSAATETPVPVSPSHLQPNGKPRQTALDRFSDWRRRHQTHIRIALLAALNAGVI</sequence>
<proteinExistence type="evidence at transcript level"/>
<dbReference type="VEuPathDB" id="VectorBase:AALF013420"/>
<dbReference type="VEuPathDB" id="VectorBase:AALFPA_065998"/>
<feature type="region of interest" description="Disordered" evidence="1">
    <location>
        <begin position="1"/>
        <end position="69"/>
    </location>
</feature>
<evidence type="ECO:0000256" key="1">
    <source>
        <dbReference type="SAM" id="MobiDB-lite"/>
    </source>
</evidence>
<dbReference type="VEuPathDB" id="VectorBase:AALC636_023453"/>
<name>A0A023EEK0_AEDAL</name>
<dbReference type="AlphaFoldDB" id="A0A023EEK0"/>
<dbReference type="EMBL" id="GAPW01006514">
    <property type="protein sequence ID" value="JAC07084.1"/>
    <property type="molecule type" value="mRNA"/>
</dbReference>
<protein>
    <submittedName>
        <fullName evidence="2">Putative secreted protein</fullName>
    </submittedName>
</protein>
<accession>A0A023EEK0</accession>
<reference evidence="2" key="1">
    <citation type="journal article" date="2014" name="PLoS Negl. Trop. Dis.">
        <title>Identification and characterization of seminal fluid proteins in the Asian tiger mosquito, Aedes albopictus.</title>
        <authorList>
            <person name="Boes K.E."/>
            <person name="Ribeiro J.M."/>
            <person name="Wong A."/>
            <person name="Harrington L.C."/>
            <person name="Wolfner M.F."/>
            <person name="Sirot L.K."/>
        </authorList>
    </citation>
    <scope>NUCLEOTIDE SEQUENCE</scope>
    <source>
        <tissue evidence="2">Reproductive organs</tissue>
    </source>
</reference>
<evidence type="ECO:0000313" key="2">
    <source>
        <dbReference type="EMBL" id="JAC07084.1"/>
    </source>
</evidence>